<organism evidence="1 2">
    <name type="scientific">Beta vulgaris subsp. vulgaris</name>
    <name type="common">Beet</name>
    <dbReference type="NCBI Taxonomy" id="3555"/>
    <lineage>
        <taxon>Eukaryota</taxon>
        <taxon>Viridiplantae</taxon>
        <taxon>Streptophyta</taxon>
        <taxon>Embryophyta</taxon>
        <taxon>Tracheophyta</taxon>
        <taxon>Spermatophyta</taxon>
        <taxon>Magnoliopsida</taxon>
        <taxon>eudicotyledons</taxon>
        <taxon>Gunneridae</taxon>
        <taxon>Pentapetalae</taxon>
        <taxon>Caryophyllales</taxon>
        <taxon>Chenopodiaceae</taxon>
        <taxon>Betoideae</taxon>
        <taxon>Beta</taxon>
    </lineage>
</organism>
<evidence type="ECO:0000313" key="1">
    <source>
        <dbReference type="EMBL" id="KMS93952.1"/>
    </source>
</evidence>
<sequence length="42" mass="4477">MTTVRPLINCSFKVPCNDRQGSTSINSQLRNCLAGTEHGIGG</sequence>
<keyword evidence="2" id="KW-1185">Reference proteome</keyword>
<gene>
    <name evidence="1" type="ORF">BVRB_026280</name>
</gene>
<dbReference type="Proteomes" id="UP000035740">
    <property type="component" value="Unassembled WGS sequence"/>
</dbReference>
<name>A0A0J8B251_BETVV</name>
<dbReference type="EMBL" id="KQ097403">
    <property type="protein sequence ID" value="KMS93952.1"/>
    <property type="molecule type" value="Genomic_DNA"/>
</dbReference>
<accession>A0A0J8B251</accession>
<protein>
    <submittedName>
        <fullName evidence="1">Uncharacterized protein</fullName>
    </submittedName>
</protein>
<dbReference type="Gramene" id="KMS93952">
    <property type="protein sequence ID" value="KMS93952"/>
    <property type="gene ID" value="BVRB_026280"/>
</dbReference>
<evidence type="ECO:0000313" key="2">
    <source>
        <dbReference type="Proteomes" id="UP000035740"/>
    </source>
</evidence>
<reference evidence="1 2" key="1">
    <citation type="journal article" date="2014" name="Nature">
        <title>The genome of the recently domesticated crop plant sugar beet (Beta vulgaris).</title>
        <authorList>
            <person name="Dohm J.C."/>
            <person name="Minoche A.E."/>
            <person name="Holtgrawe D."/>
            <person name="Capella-Gutierrez S."/>
            <person name="Zakrzewski F."/>
            <person name="Tafer H."/>
            <person name="Rupp O."/>
            <person name="Sorensen T.R."/>
            <person name="Stracke R."/>
            <person name="Reinhardt R."/>
            <person name="Goesmann A."/>
            <person name="Kraft T."/>
            <person name="Schulz B."/>
            <person name="Stadler P.F."/>
            <person name="Schmidt T."/>
            <person name="Gabaldon T."/>
            <person name="Lehrach H."/>
            <person name="Weisshaar B."/>
            <person name="Himmelbauer H."/>
        </authorList>
    </citation>
    <scope>NUCLEOTIDE SEQUENCE [LARGE SCALE GENOMIC DNA]</scope>
    <source>
        <tissue evidence="1">Taproot</tissue>
    </source>
</reference>
<proteinExistence type="predicted"/>
<dbReference type="AlphaFoldDB" id="A0A0J8B251"/>